<reference evidence="17" key="1">
    <citation type="submission" date="2020-06" db="EMBL/GenBank/DDBJ databases">
        <authorList>
            <person name="Li T."/>
            <person name="Hu X."/>
            <person name="Zhang T."/>
            <person name="Song X."/>
            <person name="Zhang H."/>
            <person name="Dai N."/>
            <person name="Sheng W."/>
            <person name="Hou X."/>
            <person name="Wei L."/>
        </authorList>
    </citation>
    <scope>NUCLEOTIDE SEQUENCE</scope>
    <source>
        <strain evidence="17">3651</strain>
        <tissue evidence="17">Leaf</tissue>
    </source>
</reference>
<evidence type="ECO:0000256" key="5">
    <source>
        <dbReference type="ARBA" id="ARBA00022512"/>
    </source>
</evidence>
<dbReference type="EMBL" id="JACGWO010000003">
    <property type="protein sequence ID" value="KAK4432491.1"/>
    <property type="molecule type" value="Genomic_DNA"/>
</dbReference>
<dbReference type="AlphaFoldDB" id="A0AAE1YLK6"/>
<feature type="domain" description="Pectinesterase catalytic" evidence="16">
    <location>
        <begin position="114"/>
        <end position="405"/>
    </location>
</feature>
<evidence type="ECO:0000256" key="8">
    <source>
        <dbReference type="ARBA" id="ARBA00022801"/>
    </source>
</evidence>
<sequence>MNIKTTTFFWLTTLAVVIVSVLVSRPSSHSFRSSVSTSLDSNRWIIELEFFGEVARKLGVEDIVVSIPERSVYRRHHHHHHHPHHHRRSNESSCNDSQWKSDLISLYNISVVYTVDTKGCANFSSVQKAIDALPDFSRSWTLIILDSGTYREKVVVSSNKTNLIVQGQGYLNTAIAWNDTANSTGGTSYSSTFATFAPSFVAYNISFMNTAPAPDPGEVGGQALALRVSGDQSAFYGCGFYGAQDTLNDDQGRHYYKECYIQGSIDFIFGNGRSLFEECTINSTAKEVSSGGISGCITAHGRDSANEKTGFSFVNCSISGSGKVWLGRAWGHYATTVFSKTYMSEVVAAEGWNDWRDSSRDQTVSFGEYECYGPGANSTYRVAYGKQLKQSEAAHYVDASFIDGEEWLVSASKNSQDFLDTPGDHQADLNYSI</sequence>
<name>A0AAE1YLK6_9LAMI</name>
<evidence type="ECO:0000256" key="6">
    <source>
        <dbReference type="ARBA" id="ARBA00022525"/>
    </source>
</evidence>
<evidence type="ECO:0000256" key="3">
    <source>
        <dbReference type="ARBA" id="ARBA00008891"/>
    </source>
</evidence>
<dbReference type="PANTHER" id="PTHR31321:SF73">
    <property type="entry name" value="PECTINESTERASE 14-RELATED"/>
    <property type="match status" value="1"/>
</dbReference>
<comment type="pathway">
    <text evidence="2 15">Glycan metabolism; pectin degradation; 2-dehydro-3-deoxy-D-gluconate from pectin: step 1/5.</text>
</comment>
<gene>
    <name evidence="17" type="ORF">Salat_1011200</name>
</gene>
<organism evidence="17 18">
    <name type="scientific">Sesamum alatum</name>
    <dbReference type="NCBI Taxonomy" id="300844"/>
    <lineage>
        <taxon>Eukaryota</taxon>
        <taxon>Viridiplantae</taxon>
        <taxon>Streptophyta</taxon>
        <taxon>Embryophyta</taxon>
        <taxon>Tracheophyta</taxon>
        <taxon>Spermatophyta</taxon>
        <taxon>Magnoliopsida</taxon>
        <taxon>eudicotyledons</taxon>
        <taxon>Gunneridae</taxon>
        <taxon>Pentapetalae</taxon>
        <taxon>asterids</taxon>
        <taxon>lamiids</taxon>
        <taxon>Lamiales</taxon>
        <taxon>Pedaliaceae</taxon>
        <taxon>Sesamum</taxon>
    </lineage>
</organism>
<reference evidence="17" key="2">
    <citation type="journal article" date="2024" name="Plant">
        <title>Genomic evolution and insights into agronomic trait innovations of Sesamum species.</title>
        <authorList>
            <person name="Miao H."/>
            <person name="Wang L."/>
            <person name="Qu L."/>
            <person name="Liu H."/>
            <person name="Sun Y."/>
            <person name="Le M."/>
            <person name="Wang Q."/>
            <person name="Wei S."/>
            <person name="Zheng Y."/>
            <person name="Lin W."/>
            <person name="Duan Y."/>
            <person name="Cao H."/>
            <person name="Xiong S."/>
            <person name="Wang X."/>
            <person name="Wei L."/>
            <person name="Li C."/>
            <person name="Ma Q."/>
            <person name="Ju M."/>
            <person name="Zhao R."/>
            <person name="Li G."/>
            <person name="Mu C."/>
            <person name="Tian Q."/>
            <person name="Mei H."/>
            <person name="Zhang T."/>
            <person name="Gao T."/>
            <person name="Zhang H."/>
        </authorList>
    </citation>
    <scope>NUCLEOTIDE SEQUENCE</scope>
    <source>
        <strain evidence="17">3651</strain>
    </source>
</reference>
<evidence type="ECO:0000256" key="13">
    <source>
        <dbReference type="ARBA" id="ARBA00057335"/>
    </source>
</evidence>
<keyword evidence="9 15" id="KW-0063">Aspartyl esterase</keyword>
<evidence type="ECO:0000256" key="10">
    <source>
        <dbReference type="ARBA" id="ARBA00023180"/>
    </source>
</evidence>
<comment type="caution">
    <text evidence="17">The sequence shown here is derived from an EMBL/GenBank/DDBJ whole genome shotgun (WGS) entry which is preliminary data.</text>
</comment>
<dbReference type="InterPro" id="IPR011050">
    <property type="entry name" value="Pectin_lyase_fold/virulence"/>
</dbReference>
<keyword evidence="10" id="KW-0325">Glycoprotein</keyword>
<dbReference type="EC" id="3.1.1.11" evidence="4 15"/>
<keyword evidence="6" id="KW-0964">Secreted</keyword>
<dbReference type="GO" id="GO:0042545">
    <property type="term" value="P:cell wall modification"/>
    <property type="evidence" value="ECO:0007669"/>
    <property type="project" value="UniProtKB-UniRule"/>
</dbReference>
<evidence type="ECO:0000256" key="7">
    <source>
        <dbReference type="ARBA" id="ARBA00022729"/>
    </source>
</evidence>
<dbReference type="InterPro" id="IPR033131">
    <property type="entry name" value="Pectinesterase_Asp_AS"/>
</dbReference>
<dbReference type="SUPFAM" id="SSF51126">
    <property type="entry name" value="Pectin lyase-like"/>
    <property type="match status" value="1"/>
</dbReference>
<dbReference type="InterPro" id="IPR000070">
    <property type="entry name" value="Pectinesterase_cat"/>
</dbReference>
<proteinExistence type="inferred from homology"/>
<keyword evidence="18" id="KW-1185">Reference proteome</keyword>
<dbReference type="Proteomes" id="UP001293254">
    <property type="component" value="Unassembled WGS sequence"/>
</dbReference>
<dbReference type="FunFam" id="2.160.20.10:FF:000033">
    <property type="entry name" value="Pectinesterase"/>
    <property type="match status" value="1"/>
</dbReference>
<dbReference type="PROSITE" id="PS00503">
    <property type="entry name" value="PECTINESTERASE_2"/>
    <property type="match status" value="1"/>
</dbReference>
<evidence type="ECO:0000256" key="15">
    <source>
        <dbReference type="RuleBase" id="RU000589"/>
    </source>
</evidence>
<evidence type="ECO:0000256" key="11">
    <source>
        <dbReference type="ARBA" id="ARBA00023316"/>
    </source>
</evidence>
<dbReference type="InterPro" id="IPR012334">
    <property type="entry name" value="Pectin_lyas_fold"/>
</dbReference>
<dbReference type="GO" id="GO:0045490">
    <property type="term" value="P:pectin catabolic process"/>
    <property type="evidence" value="ECO:0007669"/>
    <property type="project" value="UniProtKB-UniRule"/>
</dbReference>
<comment type="function">
    <text evidence="13">Acts in the modification of cell walls via demethylesterification of cell wall pectin.</text>
</comment>
<dbReference type="PANTHER" id="PTHR31321">
    <property type="entry name" value="ACYL-COA THIOESTER HYDROLASE YBHC-RELATED"/>
    <property type="match status" value="1"/>
</dbReference>
<evidence type="ECO:0000256" key="14">
    <source>
        <dbReference type="PROSITE-ProRule" id="PRU10040"/>
    </source>
</evidence>
<feature type="active site" evidence="14">
    <location>
        <position position="266"/>
    </location>
</feature>
<evidence type="ECO:0000256" key="4">
    <source>
        <dbReference type="ARBA" id="ARBA00013229"/>
    </source>
</evidence>
<feature type="chain" id="PRO_5041777005" description="Pectinesterase" evidence="15">
    <location>
        <begin position="31"/>
        <end position="433"/>
    </location>
</feature>
<evidence type="ECO:0000313" key="18">
    <source>
        <dbReference type="Proteomes" id="UP001293254"/>
    </source>
</evidence>
<feature type="signal peptide" evidence="15">
    <location>
        <begin position="1"/>
        <end position="30"/>
    </location>
</feature>
<comment type="subcellular location">
    <subcellularLocation>
        <location evidence="1">Secreted</location>
        <location evidence="1">Cell wall</location>
    </subcellularLocation>
</comment>
<comment type="similarity">
    <text evidence="3">Belongs to the pectinesterase family.</text>
</comment>
<keyword evidence="7 15" id="KW-0732">Signal</keyword>
<dbReference type="GO" id="GO:0030599">
    <property type="term" value="F:pectinesterase activity"/>
    <property type="evidence" value="ECO:0007669"/>
    <property type="project" value="UniProtKB-UniRule"/>
</dbReference>
<evidence type="ECO:0000256" key="1">
    <source>
        <dbReference type="ARBA" id="ARBA00004191"/>
    </source>
</evidence>
<evidence type="ECO:0000313" key="17">
    <source>
        <dbReference type="EMBL" id="KAK4432491.1"/>
    </source>
</evidence>
<evidence type="ECO:0000256" key="12">
    <source>
        <dbReference type="ARBA" id="ARBA00047928"/>
    </source>
</evidence>
<evidence type="ECO:0000256" key="9">
    <source>
        <dbReference type="ARBA" id="ARBA00023085"/>
    </source>
</evidence>
<keyword evidence="11" id="KW-0961">Cell wall biogenesis/degradation</keyword>
<evidence type="ECO:0000259" key="16">
    <source>
        <dbReference type="Pfam" id="PF01095"/>
    </source>
</evidence>
<accession>A0AAE1YLK6</accession>
<keyword evidence="5" id="KW-0134">Cell wall</keyword>
<dbReference type="Gene3D" id="2.160.20.10">
    <property type="entry name" value="Single-stranded right-handed beta-helix, Pectin lyase-like"/>
    <property type="match status" value="1"/>
</dbReference>
<evidence type="ECO:0000256" key="2">
    <source>
        <dbReference type="ARBA" id="ARBA00005184"/>
    </source>
</evidence>
<comment type="catalytic activity">
    <reaction evidence="12 15">
        <text>[(1-&gt;4)-alpha-D-galacturonosyl methyl ester](n) + n H2O = [(1-&gt;4)-alpha-D-galacturonosyl](n) + n methanol + n H(+)</text>
        <dbReference type="Rhea" id="RHEA:22380"/>
        <dbReference type="Rhea" id="RHEA-COMP:14570"/>
        <dbReference type="Rhea" id="RHEA-COMP:14573"/>
        <dbReference type="ChEBI" id="CHEBI:15377"/>
        <dbReference type="ChEBI" id="CHEBI:15378"/>
        <dbReference type="ChEBI" id="CHEBI:17790"/>
        <dbReference type="ChEBI" id="CHEBI:140522"/>
        <dbReference type="ChEBI" id="CHEBI:140523"/>
        <dbReference type="EC" id="3.1.1.11"/>
    </reaction>
</comment>
<protein>
    <recommendedName>
        <fullName evidence="4 15">Pectinesterase</fullName>
        <ecNumber evidence="4 15">3.1.1.11</ecNumber>
    </recommendedName>
</protein>
<dbReference type="Pfam" id="PF01095">
    <property type="entry name" value="Pectinesterase"/>
    <property type="match status" value="1"/>
</dbReference>
<keyword evidence="8 15" id="KW-0378">Hydrolase</keyword>